<dbReference type="OrthoDB" id="5838789at2759"/>
<dbReference type="EMBL" id="UYWW01000113">
    <property type="protein sequence ID" value="VDM07327.1"/>
    <property type="molecule type" value="Genomic_DNA"/>
</dbReference>
<feature type="region of interest" description="Disordered" evidence="1">
    <location>
        <begin position="1154"/>
        <end position="1179"/>
    </location>
</feature>
<gene>
    <name evidence="2" type="ORF">WBA_LOCUS713</name>
</gene>
<evidence type="ECO:0000256" key="1">
    <source>
        <dbReference type="SAM" id="MobiDB-lite"/>
    </source>
</evidence>
<proteinExistence type="predicted"/>
<evidence type="ECO:0000313" key="2">
    <source>
        <dbReference type="EMBL" id="VDM07327.1"/>
    </source>
</evidence>
<sequence>MSSTAAKEVLPEEPPVYTDLSRQFVPFEESDESATPPLTIEEFGDSAIRTLTVEENEPEEQSENCYDEAVSRSPSSDCHRNVVGCKTPEMLGEIKIADEELRATAQITKQFRKRNARRRGGNGLCPPHPPEDVPVVNWSEPSEIKHIFPKTYNYVVYAQARYSSQYLNLSKWRKEFDFFLDKYKYWCDIIQKKQLTDHKEITKAKQLVGQLRWLLDHCWEGNESRPLVPEMLWRARKEEARRCEQVLIRKEYYKREVLVKTAVPSLSRRTNGNMQKALGRYNDHRSCSLKDNTRKLSSMFQSKTAEQAGTSSNVVEIPNLSNKIETKEEQIDAPSNFWKERDQIIKKRAHLFSLQFLVRRWASLLKQLQTPSGIVRSLSHHSVIRNRLEQYVQDLIATYEKIKDSEDFDEQIIHLLLRRDVLLKEEICDNGLESLTSNWVIFESKSPEIFKKKLNRETSSRESSKSPEKFSSSNTSTLLKVRDYLDDDVKSATAATPNSRAGQMTCDPTKVTNTMQLAATKDNRATMGGRSGLTSKAEIPRPLAIKPSNLTGLSNVSSDIVQLTVVGLIIFPEDEKNRLELQEVVAVEALWAAFAKTETPKFKDDKPLLDAIEAVLNSCRSYRAVLEVPLPKTLADLRRNVKFHLQQFSGKIHEAVALLQALIIQRHEAKTGRRVDLTLFETPEIRRFRAQFAASAAANNSNPAVPVRRAEVASQISSSVSVKSLENDIKKELDKMPPKKKQKQLGEKVTESGKDELEREMKSVKIDGNIEMLTTNRPKRHIKAPQRFIFDDEEKEEEKKRKTVTRERTKTTKGCNPKVIEKLKETSQHISGRKGKRGKKADRSSSSMELSNMETIVVIPEDDSIDANDCNCWSSNTSDEMLLDLNLVDVTAEHEFRCERDGVVHDVFRYIGTWKNGTAREVSRHVYELWNNRKIAGISGQTTTEGNKNKETKSTVEQQRSVSLEIAQPKQISSINLLTYPDNNGSSNERLINHNNVSGVYSNNSTDRLSTGPCSSQNIASGGISGEQSESGDCGPWRQVAFRKEASLSGPAKMDKLKTQYDHLLMISEKNYMGKLCSDWLYVPEGGPFDDRIKHIRQFIKELEDVLNQPDSTWRDYFNMKKYLQTLIDNVMVDFNALSGQAALAHLPCTSDTAFSSSRSTVSDTGRDNADLSIRPNSN</sequence>
<name>A0A3P7DRW4_WUCBA</name>
<dbReference type="InParanoid" id="A0A3P7DRW4"/>
<feature type="region of interest" description="Disordered" evidence="1">
    <location>
        <begin position="1008"/>
        <end position="1035"/>
    </location>
</feature>
<feature type="region of interest" description="Disordered" evidence="1">
    <location>
        <begin position="822"/>
        <end position="849"/>
    </location>
</feature>
<feature type="compositionally biased region" description="Polar residues" evidence="1">
    <location>
        <begin position="1154"/>
        <end position="1164"/>
    </location>
</feature>
<dbReference type="OMA" id="LWRARKE"/>
<feature type="compositionally biased region" description="Basic and acidic residues" evidence="1">
    <location>
        <begin position="453"/>
        <end position="468"/>
    </location>
</feature>
<dbReference type="AlphaFoldDB" id="A0A3P7DRW4"/>
<feature type="region of interest" description="Disordered" evidence="1">
    <location>
        <begin position="453"/>
        <end position="474"/>
    </location>
</feature>
<accession>A0A3P7DRW4</accession>
<feature type="compositionally biased region" description="Basic and acidic residues" evidence="1">
    <location>
        <begin position="797"/>
        <end position="810"/>
    </location>
</feature>
<feature type="compositionally biased region" description="Basic and acidic residues" evidence="1">
    <location>
        <begin position="744"/>
        <end position="755"/>
    </location>
</feature>
<keyword evidence="3" id="KW-1185">Reference proteome</keyword>
<reference evidence="2 3" key="1">
    <citation type="submission" date="2018-11" db="EMBL/GenBank/DDBJ databases">
        <authorList>
            <consortium name="Pathogen Informatics"/>
        </authorList>
    </citation>
    <scope>NUCLEOTIDE SEQUENCE [LARGE SCALE GENOMIC DNA]</scope>
</reference>
<feature type="region of interest" description="Disordered" evidence="1">
    <location>
        <begin position="733"/>
        <end position="755"/>
    </location>
</feature>
<dbReference type="Proteomes" id="UP000270924">
    <property type="component" value="Unassembled WGS sequence"/>
</dbReference>
<evidence type="ECO:0000313" key="3">
    <source>
        <dbReference type="Proteomes" id="UP000270924"/>
    </source>
</evidence>
<feature type="compositionally biased region" description="Polar residues" evidence="1">
    <location>
        <begin position="1008"/>
        <end position="1020"/>
    </location>
</feature>
<organism evidence="2 3">
    <name type="scientific">Wuchereria bancrofti</name>
    <dbReference type="NCBI Taxonomy" id="6293"/>
    <lineage>
        <taxon>Eukaryota</taxon>
        <taxon>Metazoa</taxon>
        <taxon>Ecdysozoa</taxon>
        <taxon>Nematoda</taxon>
        <taxon>Chromadorea</taxon>
        <taxon>Rhabditida</taxon>
        <taxon>Spirurina</taxon>
        <taxon>Spiruromorpha</taxon>
        <taxon>Filarioidea</taxon>
        <taxon>Onchocercidae</taxon>
        <taxon>Wuchereria</taxon>
    </lineage>
</organism>
<feature type="compositionally biased region" description="Basic residues" evidence="1">
    <location>
        <begin position="831"/>
        <end position="840"/>
    </location>
</feature>
<protein>
    <submittedName>
        <fullName evidence="2">Uncharacterized protein</fullName>
    </submittedName>
</protein>
<feature type="region of interest" description="Disordered" evidence="1">
    <location>
        <begin position="793"/>
        <end position="812"/>
    </location>
</feature>